<dbReference type="PANTHER" id="PTHR30055">
    <property type="entry name" value="HTH-TYPE TRANSCRIPTIONAL REGULATOR RUTR"/>
    <property type="match status" value="1"/>
</dbReference>
<protein>
    <submittedName>
        <fullName evidence="6">TetR/AcrR family transcriptional regulator</fullName>
    </submittedName>
</protein>
<evidence type="ECO:0000256" key="3">
    <source>
        <dbReference type="ARBA" id="ARBA00023163"/>
    </source>
</evidence>
<organism evidence="6 7">
    <name type="scientific">Saccharopolyspora ipomoeae</name>
    <dbReference type="NCBI Taxonomy" id="3042027"/>
    <lineage>
        <taxon>Bacteria</taxon>
        <taxon>Bacillati</taxon>
        <taxon>Actinomycetota</taxon>
        <taxon>Actinomycetes</taxon>
        <taxon>Pseudonocardiales</taxon>
        <taxon>Pseudonocardiaceae</taxon>
        <taxon>Saccharopolyspora</taxon>
    </lineage>
</organism>
<dbReference type="SUPFAM" id="SSF48498">
    <property type="entry name" value="Tetracyclin repressor-like, C-terminal domain"/>
    <property type="match status" value="1"/>
</dbReference>
<evidence type="ECO:0000256" key="1">
    <source>
        <dbReference type="ARBA" id="ARBA00023015"/>
    </source>
</evidence>
<dbReference type="RefSeq" id="WP_281458498.1">
    <property type="nucleotide sequence ID" value="NZ_JASAOF010000026.1"/>
</dbReference>
<accession>A0ABT6PWI4</accession>
<evidence type="ECO:0000313" key="7">
    <source>
        <dbReference type="Proteomes" id="UP001237595"/>
    </source>
</evidence>
<evidence type="ECO:0000259" key="5">
    <source>
        <dbReference type="PROSITE" id="PS50977"/>
    </source>
</evidence>
<dbReference type="PROSITE" id="PS50977">
    <property type="entry name" value="HTH_TETR_2"/>
    <property type="match status" value="1"/>
</dbReference>
<feature type="DNA-binding region" description="H-T-H motif" evidence="4">
    <location>
        <begin position="23"/>
        <end position="42"/>
    </location>
</feature>
<dbReference type="Gene3D" id="1.10.357.10">
    <property type="entry name" value="Tetracycline Repressor, domain 2"/>
    <property type="match status" value="1"/>
</dbReference>
<evidence type="ECO:0000313" key="6">
    <source>
        <dbReference type="EMBL" id="MDI2032242.1"/>
    </source>
</evidence>
<dbReference type="InterPro" id="IPR001647">
    <property type="entry name" value="HTH_TetR"/>
</dbReference>
<gene>
    <name evidence="6" type="ORF">QFW96_26730</name>
</gene>
<evidence type="ECO:0000256" key="2">
    <source>
        <dbReference type="ARBA" id="ARBA00023125"/>
    </source>
</evidence>
<dbReference type="InterPro" id="IPR036271">
    <property type="entry name" value="Tet_transcr_reg_TetR-rel_C_sf"/>
</dbReference>
<dbReference type="EMBL" id="JASAOF010000026">
    <property type="protein sequence ID" value="MDI2032242.1"/>
    <property type="molecule type" value="Genomic_DNA"/>
</dbReference>
<proteinExistence type="predicted"/>
<dbReference type="Proteomes" id="UP001237595">
    <property type="component" value="Unassembled WGS sequence"/>
</dbReference>
<keyword evidence="1" id="KW-0805">Transcription regulation</keyword>
<name>A0ABT6PWI4_9PSEU</name>
<keyword evidence="7" id="KW-1185">Reference proteome</keyword>
<feature type="domain" description="HTH tetR-type" evidence="5">
    <location>
        <begin position="2"/>
        <end position="60"/>
    </location>
</feature>
<keyword evidence="3" id="KW-0804">Transcription</keyword>
<keyword evidence="2 4" id="KW-0238">DNA-binding</keyword>
<dbReference type="InterPro" id="IPR009057">
    <property type="entry name" value="Homeodomain-like_sf"/>
</dbReference>
<reference evidence="6 7" key="1">
    <citation type="submission" date="2023-04" db="EMBL/GenBank/DDBJ databases">
        <title>Draft genome sequence of Saccharopolyspora sp. TS4A08 isolated from sweet potato rhizospheric soil.</title>
        <authorList>
            <person name="Suksaard P."/>
            <person name="Duangmal K."/>
        </authorList>
    </citation>
    <scope>NUCLEOTIDE SEQUENCE [LARGE SCALE GENOMIC DNA]</scope>
    <source>
        <strain evidence="6 7">TS4A08</strain>
    </source>
</reference>
<dbReference type="SUPFAM" id="SSF46689">
    <property type="entry name" value="Homeodomain-like"/>
    <property type="match status" value="1"/>
</dbReference>
<sequence length="182" mass="20090">MAVDRNQILNAAASLLARRSTAPMDEVARAAGISRATLNRHFAGRDALVLALQELGIARCEEALDAARLEDGSTEEALRRGIQELAPSADLINFLYCESQLFEPEHHHEGWDRIDARLTEFFRLGQQRGDLRIDLSPAWLTEALYGLLGSAAWAITDGRLARKDFTFMVSELLLGGARKQGS</sequence>
<dbReference type="PANTHER" id="PTHR30055:SF234">
    <property type="entry name" value="HTH-TYPE TRANSCRIPTIONAL REGULATOR BETI"/>
    <property type="match status" value="1"/>
</dbReference>
<dbReference type="InterPro" id="IPR050109">
    <property type="entry name" value="HTH-type_TetR-like_transc_reg"/>
</dbReference>
<evidence type="ECO:0000256" key="4">
    <source>
        <dbReference type="PROSITE-ProRule" id="PRU00335"/>
    </source>
</evidence>
<dbReference type="Pfam" id="PF00440">
    <property type="entry name" value="TetR_N"/>
    <property type="match status" value="1"/>
</dbReference>
<comment type="caution">
    <text evidence="6">The sequence shown here is derived from an EMBL/GenBank/DDBJ whole genome shotgun (WGS) entry which is preliminary data.</text>
</comment>